<dbReference type="Pfam" id="PF05577">
    <property type="entry name" value="Peptidase_S28"/>
    <property type="match status" value="1"/>
</dbReference>
<dbReference type="Gene3D" id="3.40.50.1820">
    <property type="entry name" value="alpha/beta hydrolase"/>
    <property type="match status" value="1"/>
</dbReference>
<evidence type="ECO:0000313" key="8">
    <source>
        <dbReference type="Proteomes" id="UP000410492"/>
    </source>
</evidence>
<evidence type="ECO:0000313" key="7">
    <source>
        <dbReference type="EMBL" id="VEN40303.1"/>
    </source>
</evidence>
<dbReference type="OrthoDB" id="1735038at2759"/>
<evidence type="ECO:0008006" key="9">
    <source>
        <dbReference type="Google" id="ProtNLM"/>
    </source>
</evidence>
<sequence length="500" mass="56651">MRGFLSLITCFAILQNVRGWREFSRGRSKGGNLGLPGGDDLVRGEHEKVTTEWFTQYLDHSSPTDSRTWKQRYFVNDQYVNQRRDVAFLMIGGEGEASIQWMTKGAWINYAKKFNAICFQLEHRYYGKSHPTADLSTENLQYLTSEQALADIAYFIEEMNVKYELSPNVKWIAFGGSYPGSLAAWVRQRYPHLVYGSMAASGPLLAEINFSEYFTVVYNDLKGTGGDKCVSAVKQAFYQVDLLTRHMVGQRNLDKLFVLCDSIAGTTSSSEDIANLFETLNGHFAETAQYNKDNRMSKVPNNITLDTLCNIMVNDKLGPEVNRLAAVNDLMMKRNNQTCLDYKYDKMISDMRNVSWGSEVSEGGRQWYYQTCTEFGFCQTTDAKPQVFGDKNDLDFYIKQCSDVFGPKFDLTTLQRGVKRTNTLYGALNTPVTNVIFVQGSYDPWHVLGVNRSKKLSPAVYIEAAAHCANMYPPSENDTQALRQARVQIQEFIGNLLKSA</sequence>
<keyword evidence="4" id="KW-0378">Hydrolase</keyword>
<keyword evidence="2" id="KW-0645">Protease</keyword>
<name>A0A653BXK9_CALMS</name>
<evidence type="ECO:0000256" key="5">
    <source>
        <dbReference type="ARBA" id="ARBA00023180"/>
    </source>
</evidence>
<dbReference type="GO" id="GO:0006508">
    <property type="term" value="P:proteolysis"/>
    <property type="evidence" value="ECO:0007669"/>
    <property type="project" value="UniProtKB-KW"/>
</dbReference>
<dbReference type="GO" id="GO:0070008">
    <property type="term" value="F:serine-type exopeptidase activity"/>
    <property type="evidence" value="ECO:0007669"/>
    <property type="project" value="InterPro"/>
</dbReference>
<keyword evidence="8" id="KW-1185">Reference proteome</keyword>
<dbReference type="EMBL" id="CAACVG010006464">
    <property type="protein sequence ID" value="VEN40303.1"/>
    <property type="molecule type" value="Genomic_DNA"/>
</dbReference>
<proteinExistence type="inferred from homology"/>
<dbReference type="Proteomes" id="UP000410492">
    <property type="component" value="Unassembled WGS sequence"/>
</dbReference>
<dbReference type="FunFam" id="1.20.120.980:FF:000003">
    <property type="entry name" value="Serine protease 16"/>
    <property type="match status" value="1"/>
</dbReference>
<dbReference type="GO" id="GO:0008239">
    <property type="term" value="F:dipeptidyl-peptidase activity"/>
    <property type="evidence" value="ECO:0007669"/>
    <property type="project" value="TreeGrafter"/>
</dbReference>
<organism evidence="7 8">
    <name type="scientific">Callosobruchus maculatus</name>
    <name type="common">Southern cowpea weevil</name>
    <name type="synonym">Pulse bruchid</name>
    <dbReference type="NCBI Taxonomy" id="64391"/>
    <lineage>
        <taxon>Eukaryota</taxon>
        <taxon>Metazoa</taxon>
        <taxon>Ecdysozoa</taxon>
        <taxon>Arthropoda</taxon>
        <taxon>Hexapoda</taxon>
        <taxon>Insecta</taxon>
        <taxon>Pterygota</taxon>
        <taxon>Neoptera</taxon>
        <taxon>Endopterygota</taxon>
        <taxon>Coleoptera</taxon>
        <taxon>Polyphaga</taxon>
        <taxon>Cucujiformia</taxon>
        <taxon>Chrysomeloidea</taxon>
        <taxon>Chrysomelidae</taxon>
        <taxon>Bruchinae</taxon>
        <taxon>Bruchini</taxon>
        <taxon>Callosobruchus</taxon>
    </lineage>
</organism>
<comment type="similarity">
    <text evidence="1">Belongs to the peptidase S28 family.</text>
</comment>
<accession>A0A653BXK9</accession>
<evidence type="ECO:0000256" key="4">
    <source>
        <dbReference type="ARBA" id="ARBA00022801"/>
    </source>
</evidence>
<gene>
    <name evidence="7" type="ORF">CALMAC_LOCUS4507</name>
</gene>
<keyword evidence="5" id="KW-0325">Glycoprotein</keyword>
<evidence type="ECO:0000256" key="2">
    <source>
        <dbReference type="ARBA" id="ARBA00022670"/>
    </source>
</evidence>
<evidence type="ECO:0000256" key="3">
    <source>
        <dbReference type="ARBA" id="ARBA00022729"/>
    </source>
</evidence>
<feature type="chain" id="PRO_5024842824" description="Serine protease K12H4.7" evidence="6">
    <location>
        <begin position="20"/>
        <end position="500"/>
    </location>
</feature>
<dbReference type="Gene3D" id="1.20.120.980">
    <property type="entry name" value="Serine carboxypeptidase S28, SKS domain"/>
    <property type="match status" value="1"/>
</dbReference>
<dbReference type="SUPFAM" id="SSF53474">
    <property type="entry name" value="alpha/beta-Hydrolases"/>
    <property type="match status" value="1"/>
</dbReference>
<reference evidence="7 8" key="1">
    <citation type="submission" date="2019-01" db="EMBL/GenBank/DDBJ databases">
        <authorList>
            <person name="Sayadi A."/>
        </authorList>
    </citation>
    <scope>NUCLEOTIDE SEQUENCE [LARGE SCALE GENOMIC DNA]</scope>
</reference>
<evidence type="ECO:0000256" key="1">
    <source>
        <dbReference type="ARBA" id="ARBA00011079"/>
    </source>
</evidence>
<dbReference type="PANTHER" id="PTHR11010:SF117">
    <property type="entry name" value="SERINE PROTEASE 16"/>
    <property type="match status" value="1"/>
</dbReference>
<dbReference type="InterPro" id="IPR008758">
    <property type="entry name" value="Peptidase_S28"/>
</dbReference>
<dbReference type="AlphaFoldDB" id="A0A653BXK9"/>
<evidence type="ECO:0000256" key="6">
    <source>
        <dbReference type="SAM" id="SignalP"/>
    </source>
</evidence>
<protein>
    <recommendedName>
        <fullName evidence="9">Serine protease K12H4.7</fullName>
    </recommendedName>
</protein>
<dbReference type="InterPro" id="IPR029058">
    <property type="entry name" value="AB_hydrolase_fold"/>
</dbReference>
<dbReference type="PANTHER" id="PTHR11010">
    <property type="entry name" value="PROTEASE S28 PRO-X CARBOXYPEPTIDASE-RELATED"/>
    <property type="match status" value="1"/>
</dbReference>
<feature type="signal peptide" evidence="6">
    <location>
        <begin position="1"/>
        <end position="19"/>
    </location>
</feature>
<dbReference type="InterPro" id="IPR042269">
    <property type="entry name" value="Ser_carbopepase_S28_SKS"/>
</dbReference>
<keyword evidence="3 6" id="KW-0732">Signal</keyword>